<proteinExistence type="predicted"/>
<accession>A0A0G1XKQ7</accession>
<organism evidence="1 2">
    <name type="scientific">Candidatus Uhrbacteria bacterium GW2011_GWA2_52_8d</name>
    <dbReference type="NCBI Taxonomy" id="1618979"/>
    <lineage>
        <taxon>Bacteria</taxon>
        <taxon>Candidatus Uhriibacteriota</taxon>
    </lineage>
</organism>
<name>A0A0G1XKQ7_9BACT</name>
<dbReference type="InterPro" id="IPR010662">
    <property type="entry name" value="RBBP9/YdeN"/>
</dbReference>
<dbReference type="EMBL" id="LCRH01000057">
    <property type="protein sequence ID" value="KKW31491.1"/>
    <property type="molecule type" value="Genomic_DNA"/>
</dbReference>
<protein>
    <submittedName>
        <fullName evidence="1">Uncharacterized protein</fullName>
    </submittedName>
</protein>
<feature type="non-terminal residue" evidence="1">
    <location>
        <position position="210"/>
    </location>
</feature>
<dbReference type="Proteomes" id="UP000034054">
    <property type="component" value="Unassembled WGS sequence"/>
</dbReference>
<dbReference type="GO" id="GO:0016787">
    <property type="term" value="F:hydrolase activity"/>
    <property type="evidence" value="ECO:0007669"/>
    <property type="project" value="InterPro"/>
</dbReference>
<dbReference type="PANTHER" id="PTHR15394">
    <property type="entry name" value="SERINE HYDROLASE RBBP9"/>
    <property type="match status" value="1"/>
</dbReference>
<evidence type="ECO:0000313" key="2">
    <source>
        <dbReference type="Proteomes" id="UP000034054"/>
    </source>
</evidence>
<dbReference type="InterPro" id="IPR029058">
    <property type="entry name" value="AB_hydrolase_fold"/>
</dbReference>
<dbReference type="Gene3D" id="3.40.50.1820">
    <property type="entry name" value="alpha/beta hydrolase"/>
    <property type="match status" value="1"/>
</dbReference>
<sequence length="210" mass="23932">MHNLDISAFFRYARGTMRVILVHGLNASPQKHFHPWLSSALRDRGFEVIVPELPLSIQDEEGFNLPNIIEVMKDQVGYLKSDDILLGHSLGALVILQYLEAVEMTETPRAVILVGPPWKVSRPELRRLFVEDLDAEVLMWKSREYVVVHSKDDTIVPFEHGEKLAMQLKARLVTTQNDGHFMEEKHPVLLEVIEEIAKRPFEFSPGASLG</sequence>
<evidence type="ECO:0000313" key="1">
    <source>
        <dbReference type="EMBL" id="KKW31491.1"/>
    </source>
</evidence>
<dbReference type="SUPFAM" id="SSF53474">
    <property type="entry name" value="alpha/beta-Hydrolases"/>
    <property type="match status" value="1"/>
</dbReference>
<reference evidence="1 2" key="1">
    <citation type="journal article" date="2015" name="Nature">
        <title>rRNA introns, odd ribosomes, and small enigmatic genomes across a large radiation of phyla.</title>
        <authorList>
            <person name="Brown C.T."/>
            <person name="Hug L.A."/>
            <person name="Thomas B.C."/>
            <person name="Sharon I."/>
            <person name="Castelle C.J."/>
            <person name="Singh A."/>
            <person name="Wilkins M.J."/>
            <person name="Williams K.H."/>
            <person name="Banfield J.F."/>
        </authorList>
    </citation>
    <scope>NUCLEOTIDE SEQUENCE [LARGE SCALE GENOMIC DNA]</scope>
</reference>
<dbReference type="Pfam" id="PF06821">
    <property type="entry name" value="Ser_hydrolase"/>
    <property type="match status" value="1"/>
</dbReference>
<comment type="caution">
    <text evidence="1">The sequence shown here is derived from an EMBL/GenBank/DDBJ whole genome shotgun (WGS) entry which is preliminary data.</text>
</comment>
<dbReference type="PANTHER" id="PTHR15394:SF3">
    <property type="entry name" value="SERINE HYDROLASE RBBP9"/>
    <property type="match status" value="1"/>
</dbReference>
<gene>
    <name evidence="1" type="ORF">UY76_C0057G0008</name>
</gene>
<dbReference type="AlphaFoldDB" id="A0A0G1XKQ7"/>